<dbReference type="AlphaFoldDB" id="A0A1I4SGD6"/>
<dbReference type="OrthoDB" id="9974721at2"/>
<reference evidence="1 2" key="1">
    <citation type="submission" date="2016-10" db="EMBL/GenBank/DDBJ databases">
        <authorList>
            <person name="de Groot N.N."/>
        </authorList>
    </citation>
    <scope>NUCLEOTIDE SEQUENCE [LARGE SCALE GENOMIC DNA]</scope>
    <source>
        <strain evidence="1 2">DSM 9990</strain>
    </source>
</reference>
<dbReference type="EMBL" id="FOUU01000002">
    <property type="protein sequence ID" value="SFM63529.1"/>
    <property type="molecule type" value="Genomic_DNA"/>
</dbReference>
<protein>
    <submittedName>
        <fullName evidence="1">Uncharacterized protein</fullName>
    </submittedName>
</protein>
<evidence type="ECO:0000313" key="1">
    <source>
        <dbReference type="EMBL" id="SFM63529.1"/>
    </source>
</evidence>
<accession>A0A1I4SGD6</accession>
<evidence type="ECO:0000313" key="2">
    <source>
        <dbReference type="Proteomes" id="UP000199611"/>
    </source>
</evidence>
<sequence>MSWKKYIEDTFAAVAFAEKGLDLSGFGVNRRALTVRTLVREVRDVYSAVAFAEENCHDTALEILKKKAARPSLGKFLEDVGLANVPIKLCVVNI</sequence>
<dbReference type="STRING" id="39841.SAMN05660836_00950"/>
<keyword evidence="2" id="KW-1185">Reference proteome</keyword>
<name>A0A1I4SGD6_9BACT</name>
<gene>
    <name evidence="1" type="ORF">SAMN05660836_00950</name>
</gene>
<organism evidence="1 2">
    <name type="scientific">Thermodesulforhabdus norvegica</name>
    <dbReference type="NCBI Taxonomy" id="39841"/>
    <lineage>
        <taxon>Bacteria</taxon>
        <taxon>Pseudomonadati</taxon>
        <taxon>Thermodesulfobacteriota</taxon>
        <taxon>Syntrophobacteria</taxon>
        <taxon>Syntrophobacterales</taxon>
        <taxon>Thermodesulforhabdaceae</taxon>
        <taxon>Thermodesulforhabdus</taxon>
    </lineage>
</organism>
<dbReference type="RefSeq" id="WP_093393868.1">
    <property type="nucleotide sequence ID" value="NZ_FOUU01000002.1"/>
</dbReference>
<proteinExistence type="predicted"/>
<dbReference type="Proteomes" id="UP000199611">
    <property type="component" value="Unassembled WGS sequence"/>
</dbReference>